<feature type="transmembrane region" description="Helical" evidence="1">
    <location>
        <begin position="137"/>
        <end position="161"/>
    </location>
</feature>
<feature type="transmembrane region" description="Helical" evidence="1">
    <location>
        <begin position="96"/>
        <end position="117"/>
    </location>
</feature>
<protein>
    <submittedName>
        <fullName evidence="2">Uncharacterized protein</fullName>
    </submittedName>
</protein>
<organism evidence="2 3">
    <name type="scientific">Caenorhabditis remanei</name>
    <name type="common">Caenorhabditis vulgaris</name>
    <dbReference type="NCBI Taxonomy" id="31234"/>
    <lineage>
        <taxon>Eukaryota</taxon>
        <taxon>Metazoa</taxon>
        <taxon>Ecdysozoa</taxon>
        <taxon>Nematoda</taxon>
        <taxon>Chromadorea</taxon>
        <taxon>Rhabditida</taxon>
        <taxon>Rhabditina</taxon>
        <taxon>Rhabditomorpha</taxon>
        <taxon>Rhabditoidea</taxon>
        <taxon>Rhabditidae</taxon>
        <taxon>Peloderinae</taxon>
        <taxon>Caenorhabditis</taxon>
    </lineage>
</organism>
<sequence length="173" mass="20302">MVTPRITRKFLIAMKIQNILENYGLYNALLAVCILGSICLDTFIAWRGYMFNATSEDDQYSTLIYFFGLVGYFMVCAVLGDIFFDRPHNRPAMGIFDGLVISILHFFLLFCYFFYWVSLPADVWNPCQYYMPDFYWVSFRITPLLLFCQTVLSGSCAFVIYRKRQSLPERYCV</sequence>
<accession>A0A6A5GLQ0</accession>
<gene>
    <name evidence="2" type="ORF">GCK72_021991</name>
</gene>
<keyword evidence="1" id="KW-0472">Membrane</keyword>
<keyword evidence="1" id="KW-1133">Transmembrane helix</keyword>
<dbReference type="GeneID" id="9816221"/>
<dbReference type="Proteomes" id="UP000483820">
    <property type="component" value="Chromosome V"/>
</dbReference>
<dbReference type="EMBL" id="WUAV01000005">
    <property type="protein sequence ID" value="KAF1755422.1"/>
    <property type="molecule type" value="Genomic_DNA"/>
</dbReference>
<feature type="transmembrane region" description="Helical" evidence="1">
    <location>
        <begin position="24"/>
        <end position="44"/>
    </location>
</feature>
<dbReference type="KEGG" id="crq:GCK72_021991"/>
<dbReference type="RefSeq" id="XP_003105199.2">
    <property type="nucleotide sequence ID" value="XM_003105151.2"/>
</dbReference>
<feature type="transmembrane region" description="Helical" evidence="1">
    <location>
        <begin position="64"/>
        <end position="84"/>
    </location>
</feature>
<name>A0A6A5GLQ0_CAERE</name>
<proteinExistence type="predicted"/>
<evidence type="ECO:0000313" key="3">
    <source>
        <dbReference type="Proteomes" id="UP000483820"/>
    </source>
</evidence>
<evidence type="ECO:0000313" key="2">
    <source>
        <dbReference type="EMBL" id="KAF1755422.1"/>
    </source>
</evidence>
<dbReference type="CTD" id="9816221"/>
<keyword evidence="1" id="KW-0812">Transmembrane</keyword>
<evidence type="ECO:0000256" key="1">
    <source>
        <dbReference type="SAM" id="Phobius"/>
    </source>
</evidence>
<comment type="caution">
    <text evidence="2">The sequence shown here is derived from an EMBL/GenBank/DDBJ whole genome shotgun (WGS) entry which is preliminary data.</text>
</comment>
<dbReference type="AlphaFoldDB" id="A0A6A5GLQ0"/>
<reference evidence="2 3" key="1">
    <citation type="submission" date="2019-12" db="EMBL/GenBank/DDBJ databases">
        <title>Chromosome-level assembly of the Caenorhabditis remanei genome.</title>
        <authorList>
            <person name="Teterina A.A."/>
            <person name="Willis J.H."/>
            <person name="Phillips P.C."/>
        </authorList>
    </citation>
    <scope>NUCLEOTIDE SEQUENCE [LARGE SCALE GENOMIC DNA]</scope>
    <source>
        <strain evidence="2 3">PX506</strain>
        <tissue evidence="2">Whole organism</tissue>
    </source>
</reference>